<feature type="binding site" evidence="2">
    <location>
        <position position="69"/>
    </location>
    <ligand>
        <name>ATP</name>
        <dbReference type="ChEBI" id="CHEBI:30616"/>
    </ligand>
</feature>
<dbReference type="InterPro" id="IPR048770">
    <property type="entry name" value="SoFic-like_C"/>
</dbReference>
<dbReference type="OrthoDB" id="9807853at2"/>
<dbReference type="PROSITE" id="PS51459">
    <property type="entry name" value="FIDO"/>
    <property type="match status" value="1"/>
</dbReference>
<dbReference type="EC" id="2.7.7.108" evidence="1"/>
<dbReference type="PANTHER" id="PTHR13504">
    <property type="entry name" value="FIDO DOMAIN-CONTAINING PROTEIN DDB_G0283145"/>
    <property type="match status" value="1"/>
</dbReference>
<evidence type="ECO:0000256" key="4">
    <source>
        <dbReference type="PIRSR" id="PIRSR640198-2"/>
    </source>
</evidence>
<comment type="function">
    <text evidence="1">Adenylyltransferase that mediates the addition of adenosine 5'-monophosphate (AMP) to specific residues of target proteins.</text>
</comment>
<evidence type="ECO:0000313" key="7">
    <source>
        <dbReference type="Proteomes" id="UP000011859"/>
    </source>
</evidence>
<feature type="domain" description="Fido" evidence="5">
    <location>
        <begin position="128"/>
        <end position="258"/>
    </location>
</feature>
<dbReference type="InterPro" id="IPR036597">
    <property type="entry name" value="Fido-like_dom_sf"/>
</dbReference>
<dbReference type="GO" id="GO:0000287">
    <property type="term" value="F:magnesium ion binding"/>
    <property type="evidence" value="ECO:0007669"/>
    <property type="project" value="UniProtKB-UniRule"/>
</dbReference>
<dbReference type="AlphaFoldDB" id="M4NFB5"/>
<reference evidence="6 7" key="1">
    <citation type="submission" date="2012-04" db="EMBL/GenBank/DDBJ databases">
        <title>Complete genome of Rhodanobacter sp. 2APBS1.</title>
        <authorList>
            <consortium name="US DOE Joint Genome Institute"/>
            <person name="Huntemann M."/>
            <person name="Wei C.-L."/>
            <person name="Han J."/>
            <person name="Detter J.C."/>
            <person name="Han C."/>
            <person name="Tapia R."/>
            <person name="Munk A.C.C."/>
            <person name="Chen A."/>
            <person name="Krypides N."/>
            <person name="Mavromatis K."/>
            <person name="Markowitz V."/>
            <person name="Szeto E."/>
            <person name="Ivanova N."/>
            <person name="Mikhailova N."/>
            <person name="Ovchinnikova G."/>
            <person name="Pagani I."/>
            <person name="Pati A."/>
            <person name="Goodwin L."/>
            <person name="Peters L."/>
            <person name="Pitluck S."/>
            <person name="Woyke T."/>
            <person name="Prakash O."/>
            <person name="Elkins J."/>
            <person name="Brown S."/>
            <person name="Palumbo A."/>
            <person name="Hemme C."/>
            <person name="Zhou J."/>
            <person name="Watson D."/>
            <person name="Jardine P."/>
            <person name="Kostka J."/>
            <person name="Green S."/>
        </authorList>
    </citation>
    <scope>NUCLEOTIDE SEQUENCE [LARGE SCALE GENOMIC DNA]</scope>
    <source>
        <strain evidence="6 7">2APBS1</strain>
    </source>
</reference>
<protein>
    <recommendedName>
        <fullName evidence="1">Protein adenylyltransferase</fullName>
        <ecNumber evidence="1">2.7.7.108</ecNumber>
    </recommendedName>
    <alternativeName>
        <fullName evidence="1">AMPylator</fullName>
    </alternativeName>
</protein>
<dbReference type="InterPro" id="IPR025758">
    <property type="entry name" value="Fic/DOC_N"/>
</dbReference>
<dbReference type="Pfam" id="PF13784">
    <property type="entry name" value="Fic_N"/>
    <property type="match status" value="1"/>
</dbReference>
<dbReference type="PIRSF" id="PIRSF038925">
    <property type="entry name" value="AMP-prot_trans"/>
    <property type="match status" value="1"/>
</dbReference>
<dbReference type="GO" id="GO:0070733">
    <property type="term" value="F:AMPylase activity"/>
    <property type="evidence" value="ECO:0007669"/>
    <property type="project" value="UniProtKB-UniRule"/>
</dbReference>
<dbReference type="Pfam" id="PF02661">
    <property type="entry name" value="Fic"/>
    <property type="match status" value="1"/>
</dbReference>
<keyword evidence="1" id="KW-0548">Nucleotidyltransferase</keyword>
<keyword evidence="1 2" id="KW-0547">Nucleotide-binding</keyword>
<dbReference type="Gene3D" id="1.10.3290.10">
    <property type="entry name" value="Fido-like domain"/>
    <property type="match status" value="1"/>
</dbReference>
<comment type="catalytic activity">
    <reaction evidence="1">
        <text>L-threonyl-[protein] + ATP = 3-O-(5'-adenylyl)-L-threonyl-[protein] + diphosphate</text>
        <dbReference type="Rhea" id="RHEA:54292"/>
        <dbReference type="Rhea" id="RHEA-COMP:11060"/>
        <dbReference type="Rhea" id="RHEA-COMP:13847"/>
        <dbReference type="ChEBI" id="CHEBI:30013"/>
        <dbReference type="ChEBI" id="CHEBI:30616"/>
        <dbReference type="ChEBI" id="CHEBI:33019"/>
        <dbReference type="ChEBI" id="CHEBI:138113"/>
        <dbReference type="EC" id="2.7.7.108"/>
    </reaction>
</comment>
<sequence length="374" mass="41700">MPFDPQRPHDDLPALPPAADIESRPLLKACIEARAALAELKSVGAAIPNQAVLINTIPLLEAQASSEIENIVTTSDALFRFAQDEQAADPATKEALNYRAALREGFDSLAERPLGTGTAVRVCSRLKNRDMDVRRVPGTALKNAATGEVVYTPPQGEALLRGKLANWERFIHEATDVDPLIRMAVAHYQFEAIHPFLDGNGRTGRVLNLLLLVEQGLLDQPVLYLSRHILRHRIDYYRRLLAVTRDGAWQDWIAFMLEAVAQTARWTGDKIRAIQALHAQATDFVRTHAPKIYSRELVDALFVQPYCRIQNLVDGGIAKRQTASVYLKQLADLGMLVEVKVGREKLFLHPNFVRLLTSDDHPVLPYGNTASRKD</sequence>
<feature type="binding site" evidence="2">
    <location>
        <position position="194"/>
    </location>
    <ligand>
        <name>ATP</name>
        <dbReference type="ChEBI" id="CHEBI:30616"/>
    </ligand>
</feature>
<feature type="binding site" evidence="2">
    <location>
        <position position="236"/>
    </location>
    <ligand>
        <name>ATP</name>
        <dbReference type="ChEBI" id="CHEBI:30616"/>
    </ligand>
</feature>
<evidence type="ECO:0000259" key="5">
    <source>
        <dbReference type="PROSITE" id="PS51459"/>
    </source>
</evidence>
<evidence type="ECO:0000256" key="1">
    <source>
        <dbReference type="PIRNR" id="PIRNR038925"/>
    </source>
</evidence>
<dbReference type="Pfam" id="PF21248">
    <property type="entry name" value="SoFic-like_C"/>
    <property type="match status" value="1"/>
</dbReference>
<dbReference type="InterPro" id="IPR003812">
    <property type="entry name" value="Fido"/>
</dbReference>
<dbReference type="EMBL" id="CP003470">
    <property type="protein sequence ID" value="AGG89504.1"/>
    <property type="molecule type" value="Genomic_DNA"/>
</dbReference>
<dbReference type="SUPFAM" id="SSF140931">
    <property type="entry name" value="Fic-like"/>
    <property type="match status" value="1"/>
</dbReference>
<feature type="binding site" evidence="4">
    <location>
        <begin position="198"/>
        <end position="205"/>
    </location>
    <ligand>
        <name>ATP</name>
        <dbReference type="ChEBI" id="CHEBI:30616"/>
    </ligand>
</feature>
<keyword evidence="7" id="KW-1185">Reference proteome</keyword>
<dbReference type="InterPro" id="IPR026287">
    <property type="entry name" value="SoFic-like"/>
</dbReference>
<evidence type="ECO:0000256" key="3">
    <source>
        <dbReference type="PIRSR" id="PIRSR640198-1"/>
    </source>
</evidence>
<dbReference type="eggNOG" id="COG3177">
    <property type="taxonomic scope" value="Bacteria"/>
</dbReference>
<dbReference type="Proteomes" id="UP000011859">
    <property type="component" value="Chromosome"/>
</dbReference>
<evidence type="ECO:0000256" key="2">
    <source>
        <dbReference type="PIRSR" id="PIRSR038925-1"/>
    </source>
</evidence>
<dbReference type="KEGG" id="rhd:R2APBS1_2409"/>
<dbReference type="GO" id="GO:0005524">
    <property type="term" value="F:ATP binding"/>
    <property type="evidence" value="ECO:0007669"/>
    <property type="project" value="UniProtKB-UniRule"/>
</dbReference>
<comment type="subunit">
    <text evidence="1">Homodimer.</text>
</comment>
<accession>M4NFB5</accession>
<gene>
    <name evidence="6" type="ORF">R2APBS1_2409</name>
</gene>
<keyword evidence="1" id="KW-0808">Transferase</keyword>
<dbReference type="HOGENOM" id="CLU_047250_1_1_6"/>
<evidence type="ECO:0000313" key="6">
    <source>
        <dbReference type="EMBL" id="AGG89504.1"/>
    </source>
</evidence>
<dbReference type="GO" id="GO:0042803">
    <property type="term" value="F:protein homodimerization activity"/>
    <property type="evidence" value="ECO:0007669"/>
    <property type="project" value="UniProtKB-UniRule"/>
</dbReference>
<name>M4NFB5_9GAMM</name>
<keyword evidence="1 2" id="KW-0067">ATP-binding</keyword>
<feature type="binding site" evidence="4">
    <location>
        <begin position="236"/>
        <end position="237"/>
    </location>
    <ligand>
        <name>ATP</name>
        <dbReference type="ChEBI" id="CHEBI:30616"/>
    </ligand>
</feature>
<feature type="binding site" evidence="2">
    <location>
        <begin position="199"/>
        <end position="205"/>
    </location>
    <ligand>
        <name>ATP</name>
        <dbReference type="ChEBI" id="CHEBI:30616"/>
    </ligand>
</feature>
<dbReference type="RefSeq" id="WP_015448081.1">
    <property type="nucleotide sequence ID" value="NC_020541.1"/>
</dbReference>
<dbReference type="NCBIfam" id="NF046030">
    <property type="entry name" value="ProtAdlyltaseSoFic"/>
    <property type="match status" value="1"/>
</dbReference>
<organism evidence="6 7">
    <name type="scientific">Rhodanobacter denitrificans</name>
    <dbReference type="NCBI Taxonomy" id="666685"/>
    <lineage>
        <taxon>Bacteria</taxon>
        <taxon>Pseudomonadati</taxon>
        <taxon>Pseudomonadota</taxon>
        <taxon>Gammaproteobacteria</taxon>
        <taxon>Lysobacterales</taxon>
        <taxon>Rhodanobacteraceae</taxon>
        <taxon>Rhodanobacter</taxon>
    </lineage>
</organism>
<dbReference type="InterPro" id="IPR040198">
    <property type="entry name" value="Fido_containing"/>
</dbReference>
<comment type="catalytic activity">
    <reaction evidence="1">
        <text>L-tyrosyl-[protein] + ATP = O-(5'-adenylyl)-L-tyrosyl-[protein] + diphosphate</text>
        <dbReference type="Rhea" id="RHEA:54288"/>
        <dbReference type="Rhea" id="RHEA-COMP:10136"/>
        <dbReference type="Rhea" id="RHEA-COMP:13846"/>
        <dbReference type="ChEBI" id="CHEBI:30616"/>
        <dbReference type="ChEBI" id="CHEBI:33019"/>
        <dbReference type="ChEBI" id="CHEBI:46858"/>
        <dbReference type="ChEBI" id="CHEBI:83624"/>
        <dbReference type="EC" id="2.7.7.108"/>
    </reaction>
</comment>
<dbReference type="PANTHER" id="PTHR13504:SF35">
    <property type="entry name" value="PROTEIN ADENYLYLTRANSFERASE SOFIC"/>
    <property type="match status" value="1"/>
</dbReference>
<feature type="active site" evidence="3">
    <location>
        <position position="194"/>
    </location>
</feature>
<proteinExistence type="predicted"/>